<evidence type="ECO:0000313" key="12">
    <source>
        <dbReference type="Proteomes" id="UP001168821"/>
    </source>
</evidence>
<dbReference type="GO" id="GO:0004984">
    <property type="term" value="F:olfactory receptor activity"/>
    <property type="evidence" value="ECO:0007669"/>
    <property type="project" value="InterPro"/>
</dbReference>
<evidence type="ECO:0000256" key="9">
    <source>
        <dbReference type="ARBA" id="ARBA00023224"/>
    </source>
</evidence>
<dbReference type="GO" id="GO:0007165">
    <property type="term" value="P:signal transduction"/>
    <property type="evidence" value="ECO:0007669"/>
    <property type="project" value="UniProtKB-KW"/>
</dbReference>
<keyword evidence="7 10" id="KW-0472">Membrane</keyword>
<name>A0AA38MQ28_9CUCU</name>
<evidence type="ECO:0000256" key="7">
    <source>
        <dbReference type="ARBA" id="ARBA00023136"/>
    </source>
</evidence>
<evidence type="ECO:0000256" key="2">
    <source>
        <dbReference type="ARBA" id="ARBA00022475"/>
    </source>
</evidence>
<dbReference type="PANTHER" id="PTHR21137:SF35">
    <property type="entry name" value="ODORANT RECEPTOR 19A-RELATED"/>
    <property type="match status" value="1"/>
</dbReference>
<dbReference type="Proteomes" id="UP001168821">
    <property type="component" value="Unassembled WGS sequence"/>
</dbReference>
<keyword evidence="8" id="KW-0675">Receptor</keyword>
<accession>A0AA38MQ28</accession>
<keyword evidence="12" id="KW-1185">Reference proteome</keyword>
<protein>
    <submittedName>
        <fullName evidence="11">Uncharacterized protein</fullName>
    </submittedName>
</protein>
<evidence type="ECO:0000256" key="10">
    <source>
        <dbReference type="SAM" id="Phobius"/>
    </source>
</evidence>
<keyword evidence="3" id="KW-0716">Sensory transduction</keyword>
<evidence type="ECO:0000256" key="5">
    <source>
        <dbReference type="ARBA" id="ARBA00022725"/>
    </source>
</evidence>
<keyword evidence="9" id="KW-0807">Transducer</keyword>
<evidence type="ECO:0000256" key="3">
    <source>
        <dbReference type="ARBA" id="ARBA00022606"/>
    </source>
</evidence>
<comment type="subcellular location">
    <subcellularLocation>
        <location evidence="1">Cell membrane</location>
        <topology evidence="1">Multi-pass membrane protein</topology>
    </subcellularLocation>
</comment>
<organism evidence="11 12">
    <name type="scientific">Zophobas morio</name>
    <dbReference type="NCBI Taxonomy" id="2755281"/>
    <lineage>
        <taxon>Eukaryota</taxon>
        <taxon>Metazoa</taxon>
        <taxon>Ecdysozoa</taxon>
        <taxon>Arthropoda</taxon>
        <taxon>Hexapoda</taxon>
        <taxon>Insecta</taxon>
        <taxon>Pterygota</taxon>
        <taxon>Neoptera</taxon>
        <taxon>Endopterygota</taxon>
        <taxon>Coleoptera</taxon>
        <taxon>Polyphaga</taxon>
        <taxon>Cucujiformia</taxon>
        <taxon>Tenebrionidae</taxon>
        <taxon>Zophobas</taxon>
    </lineage>
</organism>
<comment type="caution">
    <text evidence="11">The sequence shown here is derived from an EMBL/GenBank/DDBJ whole genome shotgun (WGS) entry which is preliminary data.</text>
</comment>
<sequence length="221" mass="25911">WYPWSTKKWPQYQLTYLYQIFGLLFIATTAISVDTLIAALNVYIGAQFDILCDDLKHIFDDDSGCDLNKKLIHCVHHHREIVRFALNTNKFANWIVLAQFFVSAVTIGITLFQMTVTVPLSGEFFSCLSFTFAMCVEIFMYCWFGNEIELKSVNIVDSIFKSNWLNTSLEVKRNMIFFVMRCRRPMKMSALNLFYLSLDTFMRIMRTAWSYFALLHQVSSR</sequence>
<evidence type="ECO:0000256" key="1">
    <source>
        <dbReference type="ARBA" id="ARBA00004651"/>
    </source>
</evidence>
<dbReference type="AlphaFoldDB" id="A0AA38MQ28"/>
<keyword evidence="2" id="KW-1003">Cell membrane</keyword>
<feature type="transmembrane region" description="Helical" evidence="10">
    <location>
        <begin position="20"/>
        <end position="44"/>
    </location>
</feature>
<evidence type="ECO:0000256" key="8">
    <source>
        <dbReference type="ARBA" id="ARBA00023170"/>
    </source>
</evidence>
<dbReference type="EMBL" id="JALNTZ010000002">
    <property type="protein sequence ID" value="KAJ3663563.1"/>
    <property type="molecule type" value="Genomic_DNA"/>
</dbReference>
<dbReference type="Pfam" id="PF02949">
    <property type="entry name" value="7tm_6"/>
    <property type="match status" value="1"/>
</dbReference>
<evidence type="ECO:0000256" key="4">
    <source>
        <dbReference type="ARBA" id="ARBA00022692"/>
    </source>
</evidence>
<gene>
    <name evidence="11" type="ORF">Zmor_007814</name>
</gene>
<feature type="non-terminal residue" evidence="11">
    <location>
        <position position="221"/>
    </location>
</feature>
<reference evidence="11" key="1">
    <citation type="journal article" date="2023" name="G3 (Bethesda)">
        <title>Whole genome assemblies of Zophobas morio and Tenebrio molitor.</title>
        <authorList>
            <person name="Kaur S."/>
            <person name="Stinson S.A."/>
            <person name="diCenzo G.C."/>
        </authorList>
    </citation>
    <scope>NUCLEOTIDE SEQUENCE</scope>
    <source>
        <strain evidence="11">QUZm001</strain>
    </source>
</reference>
<feature type="transmembrane region" description="Helical" evidence="10">
    <location>
        <begin position="124"/>
        <end position="144"/>
    </location>
</feature>
<dbReference type="InterPro" id="IPR004117">
    <property type="entry name" value="7tm6_olfct_rcpt"/>
</dbReference>
<feature type="transmembrane region" description="Helical" evidence="10">
    <location>
        <begin position="91"/>
        <end position="112"/>
    </location>
</feature>
<keyword evidence="6 10" id="KW-1133">Transmembrane helix</keyword>
<proteinExistence type="predicted"/>
<evidence type="ECO:0000313" key="11">
    <source>
        <dbReference type="EMBL" id="KAJ3663563.1"/>
    </source>
</evidence>
<keyword evidence="5" id="KW-0552">Olfaction</keyword>
<keyword evidence="4 10" id="KW-0812">Transmembrane</keyword>
<dbReference type="GO" id="GO:0005886">
    <property type="term" value="C:plasma membrane"/>
    <property type="evidence" value="ECO:0007669"/>
    <property type="project" value="UniProtKB-SubCell"/>
</dbReference>
<dbReference type="GO" id="GO:0005549">
    <property type="term" value="F:odorant binding"/>
    <property type="evidence" value="ECO:0007669"/>
    <property type="project" value="InterPro"/>
</dbReference>
<dbReference type="PANTHER" id="PTHR21137">
    <property type="entry name" value="ODORANT RECEPTOR"/>
    <property type="match status" value="1"/>
</dbReference>
<evidence type="ECO:0000256" key="6">
    <source>
        <dbReference type="ARBA" id="ARBA00022989"/>
    </source>
</evidence>